<sequence>MSDPLPPDGASPAQATAEDPADVVAAAVKAVPGVAGLHGGMFGEVGTYLPGRRITGVRMADGVTEVHVVLQFGSTVRDTAARIRDVVTAAVGGIVDVYVEDVTVEDVTVGTRDADAGARQ</sequence>
<proteinExistence type="inferred from homology"/>
<protein>
    <recommendedName>
        <fullName evidence="3">Asp23/Gls24 family envelope stress response protein</fullName>
    </recommendedName>
</protein>
<evidence type="ECO:0008006" key="3">
    <source>
        <dbReference type="Google" id="ProtNLM"/>
    </source>
</evidence>
<accession>A0A5Q5BJ78</accession>
<organism evidence="2">
    <name type="scientific">Mycobacterium sp. (strain MCS)</name>
    <dbReference type="NCBI Taxonomy" id="164756"/>
    <lineage>
        <taxon>Bacteria</taxon>
        <taxon>Bacillati</taxon>
        <taxon>Actinomycetota</taxon>
        <taxon>Actinomycetes</taxon>
        <taxon>Mycobacteriales</taxon>
        <taxon>Mycobacteriaceae</taxon>
        <taxon>Mycobacterium</taxon>
    </lineage>
</organism>
<evidence type="ECO:0000256" key="1">
    <source>
        <dbReference type="ARBA" id="ARBA00005721"/>
    </source>
</evidence>
<evidence type="ECO:0000313" key="2">
    <source>
        <dbReference type="EMBL" id="ABG08340.1"/>
    </source>
</evidence>
<dbReference type="Pfam" id="PF03780">
    <property type="entry name" value="Asp23"/>
    <property type="match status" value="1"/>
</dbReference>
<reference evidence="2" key="1">
    <citation type="submission" date="2006-06" db="EMBL/GenBank/DDBJ databases">
        <title>Complete sequence of chromosome of Mycobacterium sp. MCS.</title>
        <authorList>
            <consortium name="US DOE Joint Genome Institute"/>
            <person name="Copeland A."/>
            <person name="Lucas S."/>
            <person name="Lapidus A."/>
            <person name="Barry K."/>
            <person name="Detter J.C."/>
            <person name="Glavina del Rio T."/>
            <person name="Hammon N."/>
            <person name="Israni S."/>
            <person name="Dalin E."/>
            <person name="Tice H."/>
            <person name="Pitluck S."/>
            <person name="Martinez M."/>
            <person name="Schmutz J."/>
            <person name="Larimer F."/>
            <person name="Land M."/>
            <person name="Hauser L."/>
            <person name="Kyrpides N."/>
            <person name="Kim E."/>
            <person name="Miller C.D."/>
            <person name="Hughes J.E."/>
            <person name="Anderson A.J."/>
            <person name="Sims R.C."/>
            <person name="Richardson P."/>
        </authorList>
    </citation>
    <scope>NUCLEOTIDE SEQUENCE [LARGE SCALE GENOMIC DNA]</scope>
    <source>
        <strain evidence="2">MCS</strain>
    </source>
</reference>
<dbReference type="AlphaFoldDB" id="A0A5Q5BJ78"/>
<name>A0A5Q5BJ78_MYCSS</name>
<comment type="similarity">
    <text evidence="1">Belongs to the asp23 family.</text>
</comment>
<gene>
    <name evidence="2" type="ordered locus">Mmcs_2232</name>
</gene>
<dbReference type="KEGG" id="mmc:Mmcs_2232"/>
<dbReference type="InterPro" id="IPR005531">
    <property type="entry name" value="Asp23"/>
</dbReference>
<dbReference type="EMBL" id="CP000384">
    <property type="protein sequence ID" value="ABG08340.1"/>
    <property type="molecule type" value="Genomic_DNA"/>
</dbReference>